<sequence>MKSLSFIALTVLTAVNAASVTFKVIAPECNTDVQVDINGQLTKLTASDPDVPYYTGTAELADDATYKYVVDGTAEDCTRSLEEGSSTRNEFYNRPITYADIPELPSILTNGSWTRGATSHPIWDSNYIPSVFVTANEEEMENLILNVPKDVYSAKITVIGPDEVNTFENCTVNLHRPGRKNNDAKQSWVYTLPEGQLLASRSTFKLRHQEEDPTQIREKLYADISRKMGTYANEANMVRLFVNKEGMGTFNMLDDVIKYSYIDAMFNNGTESTEMGGLFDGGSGATFDPADGYYSFTPNEESPFGQEDIEPFATKFEAVDFSNDAQVQAIADYFDYDQFLRFMVIEFLTGDWDGYWMEQTNIGAYIAADENDKMYYLAQDFDATFGVNLAYEDDFVELPYTDYPTKFPKAVLINKLLENPTVKSTFESYLRTTVVEIFNNATLGNYVNARHEFIYPDLEWDRSIKQRSPGNIFGWTAEQTTQNLVEGVTAPGASTGGAAFGILEWVSEKEAAVKSALSISDDEISKPAAKTEPVAKVEPVAKTEPVTQTPAVTEDETAEEDTADEDVNEDLSGSSIKAASVEQVDSAANGKYIPQVLSTLAIVGAVAALL</sequence>
<reference evidence="3" key="1">
    <citation type="submission" date="2020-12" db="EMBL/GenBank/DDBJ databases">
        <title>Metabolic potential, ecology and presence of endohyphal bacteria is reflected in genomic diversity of Mucoromycotina.</title>
        <authorList>
            <person name="Muszewska A."/>
            <person name="Okrasinska A."/>
            <person name="Steczkiewicz K."/>
            <person name="Drgas O."/>
            <person name="Orlowska M."/>
            <person name="Perlinska-Lenart U."/>
            <person name="Aleksandrzak-Piekarczyk T."/>
            <person name="Szatraj K."/>
            <person name="Zielenkiewicz U."/>
            <person name="Pilsyk S."/>
            <person name="Malc E."/>
            <person name="Mieczkowski P."/>
            <person name="Kruszewska J.S."/>
            <person name="Biernat P."/>
            <person name="Pawlowska J."/>
        </authorList>
    </citation>
    <scope>NUCLEOTIDE SEQUENCE</scope>
    <source>
        <strain evidence="3">WA0000017839</strain>
    </source>
</reference>
<dbReference type="InterPro" id="IPR014867">
    <property type="entry name" value="Spore_coat_CotH_CotH2/3/7"/>
</dbReference>
<evidence type="ECO:0000313" key="4">
    <source>
        <dbReference type="Proteomes" id="UP000603453"/>
    </source>
</evidence>
<dbReference type="Pfam" id="PF08757">
    <property type="entry name" value="CotH"/>
    <property type="match status" value="1"/>
</dbReference>
<dbReference type="OrthoDB" id="2387105at2759"/>
<feature type="region of interest" description="Disordered" evidence="1">
    <location>
        <begin position="527"/>
        <end position="575"/>
    </location>
</feature>
<dbReference type="EMBL" id="JAEPRD010000123">
    <property type="protein sequence ID" value="KAG2197715.1"/>
    <property type="molecule type" value="Genomic_DNA"/>
</dbReference>
<proteinExistence type="predicted"/>
<dbReference type="Gene3D" id="2.60.40.10">
    <property type="entry name" value="Immunoglobulins"/>
    <property type="match status" value="1"/>
</dbReference>
<organism evidence="3 4">
    <name type="scientific">Mucor saturninus</name>
    <dbReference type="NCBI Taxonomy" id="64648"/>
    <lineage>
        <taxon>Eukaryota</taxon>
        <taxon>Fungi</taxon>
        <taxon>Fungi incertae sedis</taxon>
        <taxon>Mucoromycota</taxon>
        <taxon>Mucoromycotina</taxon>
        <taxon>Mucoromycetes</taxon>
        <taxon>Mucorales</taxon>
        <taxon>Mucorineae</taxon>
        <taxon>Mucoraceae</taxon>
        <taxon>Mucor</taxon>
    </lineage>
</organism>
<evidence type="ECO:0000256" key="2">
    <source>
        <dbReference type="SAM" id="SignalP"/>
    </source>
</evidence>
<dbReference type="PANTHER" id="PTHR40050">
    <property type="entry name" value="INNER SPORE COAT PROTEIN H"/>
    <property type="match status" value="1"/>
</dbReference>
<feature type="compositionally biased region" description="Acidic residues" evidence="1">
    <location>
        <begin position="553"/>
        <end position="569"/>
    </location>
</feature>
<keyword evidence="4" id="KW-1185">Reference proteome</keyword>
<gene>
    <name evidence="3" type="ORF">INT47_007949</name>
</gene>
<keyword evidence="2" id="KW-0732">Signal</keyword>
<dbReference type="PANTHER" id="PTHR40050:SF1">
    <property type="entry name" value="INNER SPORE COAT PROTEIN H"/>
    <property type="match status" value="1"/>
</dbReference>
<accession>A0A8H7QTY7</accession>
<comment type="caution">
    <text evidence="3">The sequence shown here is derived from an EMBL/GenBank/DDBJ whole genome shotgun (WGS) entry which is preliminary data.</text>
</comment>
<protein>
    <recommendedName>
        <fullName evidence="5">Coth-domain-containing protein</fullName>
    </recommendedName>
</protein>
<dbReference type="AlphaFoldDB" id="A0A8H7QTY7"/>
<evidence type="ECO:0000313" key="3">
    <source>
        <dbReference type="EMBL" id="KAG2197715.1"/>
    </source>
</evidence>
<evidence type="ECO:0000256" key="1">
    <source>
        <dbReference type="SAM" id="MobiDB-lite"/>
    </source>
</evidence>
<name>A0A8H7QTY7_9FUNG</name>
<dbReference type="Proteomes" id="UP000603453">
    <property type="component" value="Unassembled WGS sequence"/>
</dbReference>
<feature type="chain" id="PRO_5034152219" description="Coth-domain-containing protein" evidence="2">
    <location>
        <begin position="18"/>
        <end position="610"/>
    </location>
</feature>
<dbReference type="InterPro" id="IPR013783">
    <property type="entry name" value="Ig-like_fold"/>
</dbReference>
<evidence type="ECO:0008006" key="5">
    <source>
        <dbReference type="Google" id="ProtNLM"/>
    </source>
</evidence>
<feature type="signal peptide" evidence="2">
    <location>
        <begin position="1"/>
        <end position="17"/>
    </location>
</feature>